<evidence type="ECO:0000256" key="1">
    <source>
        <dbReference type="SAM" id="Coils"/>
    </source>
</evidence>
<feature type="compositionally biased region" description="Basic residues" evidence="2">
    <location>
        <begin position="362"/>
        <end position="377"/>
    </location>
</feature>
<dbReference type="EMBL" id="PYSW02000010">
    <property type="protein sequence ID" value="KAG2388268.1"/>
    <property type="molecule type" value="Genomic_DNA"/>
</dbReference>
<reference evidence="3 4" key="1">
    <citation type="journal article" date="2018" name="BMC Genomics">
        <title>The genome of Naegleria lovaniensis, the basis for a comparative approach to unravel pathogenicity factors of the human pathogenic amoeba N. fowleri.</title>
        <authorList>
            <person name="Liechti N."/>
            <person name="Schurch N."/>
            <person name="Bruggmann R."/>
            <person name="Wittwer M."/>
        </authorList>
    </citation>
    <scope>NUCLEOTIDE SEQUENCE [LARGE SCALE GENOMIC DNA]</scope>
    <source>
        <strain evidence="3 4">ATCC 30569</strain>
    </source>
</reference>
<evidence type="ECO:0000313" key="4">
    <source>
        <dbReference type="Proteomes" id="UP000816034"/>
    </source>
</evidence>
<dbReference type="RefSeq" id="XP_044552260.1">
    <property type="nucleotide sequence ID" value="XM_044693946.1"/>
</dbReference>
<dbReference type="GeneID" id="68092894"/>
<feature type="coiled-coil region" evidence="1">
    <location>
        <begin position="16"/>
        <end position="46"/>
    </location>
</feature>
<name>A0AA88KN77_NAELO</name>
<accession>A0AA88KN77</accession>
<feature type="region of interest" description="Disordered" evidence="2">
    <location>
        <begin position="357"/>
        <end position="395"/>
    </location>
</feature>
<evidence type="ECO:0000256" key="2">
    <source>
        <dbReference type="SAM" id="MobiDB-lite"/>
    </source>
</evidence>
<comment type="caution">
    <text evidence="3">The sequence shown here is derived from an EMBL/GenBank/DDBJ whole genome shotgun (WGS) entry which is preliminary data.</text>
</comment>
<keyword evidence="1" id="KW-0175">Coiled coil</keyword>
<protein>
    <submittedName>
        <fullName evidence="3">Uncharacterized protein</fullName>
    </submittedName>
</protein>
<sequence length="435" mass="47760">MCYELIEELTQGVIRIDELQGLSTIAEEEMNELQEATDEKQLQNEICPTSVENSSQHTSIDPVEDLSFMMESSETCLETIQTATSNASSCQNEESRVGADESIPTEMQRQGEWSALIDLALKDVNSELGLRWSVFHNPSSSIGANHHECHHKEHHPFNMCISSIPFTSFDDGDDCTCITSISPVSVQQAAPRLQKHLAGLTSVEMNARFGNLTAFLPNAYTPVVFCDESNGCPSLSCASSSTASTSSNALSISIPKVRASNQECVLTTNQHHVNATTSPFIHLSNSATNSPPTTQPHDMAVSSFTQVHPPTRFVYYFDENHSFLNPSQSSKGTSVKSHHSLNAANTTSSTCDYVIPPSSSKITKRKTMTKAAKKKKQERSPTTSVSPMTIQGGNATQKQNGIRFSQNIFDEIQIENSHHDGKQLHFVHSNADEYQ</sequence>
<evidence type="ECO:0000313" key="3">
    <source>
        <dbReference type="EMBL" id="KAG2388268.1"/>
    </source>
</evidence>
<organism evidence="3 4">
    <name type="scientific">Naegleria lovaniensis</name>
    <name type="common">Amoeba</name>
    <dbReference type="NCBI Taxonomy" id="51637"/>
    <lineage>
        <taxon>Eukaryota</taxon>
        <taxon>Discoba</taxon>
        <taxon>Heterolobosea</taxon>
        <taxon>Tetramitia</taxon>
        <taxon>Eutetramitia</taxon>
        <taxon>Vahlkampfiidae</taxon>
        <taxon>Naegleria</taxon>
    </lineage>
</organism>
<keyword evidence="4" id="KW-1185">Reference proteome</keyword>
<dbReference type="Proteomes" id="UP000816034">
    <property type="component" value="Unassembled WGS sequence"/>
</dbReference>
<proteinExistence type="predicted"/>
<dbReference type="AlphaFoldDB" id="A0AA88KN77"/>
<feature type="compositionally biased region" description="Polar residues" evidence="2">
    <location>
        <begin position="380"/>
        <end position="395"/>
    </location>
</feature>
<gene>
    <name evidence="3" type="ORF">C9374_000432</name>
</gene>